<protein>
    <submittedName>
        <fullName evidence="2">Uncharacterized protein</fullName>
    </submittedName>
</protein>
<evidence type="ECO:0000256" key="1">
    <source>
        <dbReference type="SAM" id="Phobius"/>
    </source>
</evidence>
<feature type="transmembrane region" description="Helical" evidence="1">
    <location>
        <begin position="171"/>
        <end position="194"/>
    </location>
</feature>
<feature type="transmembrane region" description="Helical" evidence="1">
    <location>
        <begin position="41"/>
        <end position="61"/>
    </location>
</feature>
<accession>A0ABY9WNJ2</accession>
<evidence type="ECO:0000313" key="3">
    <source>
        <dbReference type="Proteomes" id="UP001611383"/>
    </source>
</evidence>
<feature type="transmembrane region" description="Helical" evidence="1">
    <location>
        <begin position="206"/>
        <end position="226"/>
    </location>
</feature>
<dbReference type="RefSeq" id="WP_395820029.1">
    <property type="nucleotide sequence ID" value="NZ_CP043494.1"/>
</dbReference>
<name>A0ABY9WNJ2_9BACT</name>
<dbReference type="EMBL" id="CP043494">
    <property type="protein sequence ID" value="WNG45369.1"/>
    <property type="molecule type" value="Genomic_DNA"/>
</dbReference>
<reference evidence="2 3" key="1">
    <citation type="submission" date="2019-08" db="EMBL/GenBank/DDBJ databases">
        <title>Archangium and Cystobacter genomes.</title>
        <authorList>
            <person name="Chen I.-C.K."/>
            <person name="Wielgoss S."/>
        </authorList>
    </citation>
    <scope>NUCLEOTIDE SEQUENCE [LARGE SCALE GENOMIC DNA]</scope>
    <source>
        <strain evidence="2 3">Cbm 6</strain>
    </source>
</reference>
<keyword evidence="3" id="KW-1185">Reference proteome</keyword>
<keyword evidence="1" id="KW-0812">Transmembrane</keyword>
<evidence type="ECO:0000313" key="2">
    <source>
        <dbReference type="EMBL" id="WNG45369.1"/>
    </source>
</evidence>
<proteinExistence type="predicted"/>
<keyword evidence="1" id="KW-1133">Transmembrane helix</keyword>
<organism evidence="2 3">
    <name type="scientific">Archangium minus</name>
    <dbReference type="NCBI Taxonomy" id="83450"/>
    <lineage>
        <taxon>Bacteria</taxon>
        <taxon>Pseudomonadati</taxon>
        <taxon>Myxococcota</taxon>
        <taxon>Myxococcia</taxon>
        <taxon>Myxococcales</taxon>
        <taxon>Cystobacterineae</taxon>
        <taxon>Archangiaceae</taxon>
        <taxon>Archangium</taxon>
    </lineage>
</organism>
<dbReference type="Proteomes" id="UP001611383">
    <property type="component" value="Chromosome"/>
</dbReference>
<sequence length="367" mass="39733">MVALLEDVLPWLIAFFILDAVVQLRRGQVVFARTGLEQYKLLSSGLHLAGALPFGAALIAYELPFLPTREGVWVFDPDARHAPPVILADAVSFIPWASLGTVQAEAMAVKGGSRVLFRARSPRAARALAAELAVLQGVAEGSREAEIKRWLEARCDVEAARARWKRVRLPAFFAATFGTVEALVLFGAVPALAFLPGADVLGWERVFSLLALSHLYAITGAAWALARSGASAGDMTSALGTLLIFPPYAARAGIHALRDVLASFEPLAVAAVVLPRADFLRYARRELVRTDESREATRHLGLAPFWDARRNALKRLLVAAGTSEREVLAPPHSQEVAAWCPLCVTEYRAGFAKCSDCGVELVLHRPV</sequence>
<keyword evidence="1" id="KW-0472">Membrane</keyword>
<gene>
    <name evidence="2" type="ORF">F0U60_15610</name>
</gene>